<dbReference type="SUPFAM" id="SSF48403">
    <property type="entry name" value="Ankyrin repeat"/>
    <property type="match status" value="1"/>
</dbReference>
<dbReference type="FunFam" id="3.10.260.10:FF:000001">
    <property type="entry name" value="APSES transcription factor (MbpA)"/>
    <property type="match status" value="1"/>
</dbReference>
<organism evidence="12 13">
    <name type="scientific">Thermothielavioides terrestris</name>
    <dbReference type="NCBI Taxonomy" id="2587410"/>
    <lineage>
        <taxon>Eukaryota</taxon>
        <taxon>Fungi</taxon>
        <taxon>Dikarya</taxon>
        <taxon>Ascomycota</taxon>
        <taxon>Pezizomycotina</taxon>
        <taxon>Sordariomycetes</taxon>
        <taxon>Sordariomycetidae</taxon>
        <taxon>Sordariales</taxon>
        <taxon>Chaetomiaceae</taxon>
        <taxon>Thermothielavioides</taxon>
    </lineage>
</organism>
<dbReference type="PROSITE" id="PS50088">
    <property type="entry name" value="ANK_REPEAT"/>
    <property type="match status" value="2"/>
</dbReference>
<dbReference type="InterPro" id="IPR051642">
    <property type="entry name" value="SWI6-like"/>
</dbReference>
<dbReference type="Proteomes" id="UP000289323">
    <property type="component" value="Unassembled WGS sequence"/>
</dbReference>
<dbReference type="SMART" id="SM01252">
    <property type="entry name" value="KilA-N"/>
    <property type="match status" value="1"/>
</dbReference>
<dbReference type="GO" id="GO:0048315">
    <property type="term" value="P:conidium formation"/>
    <property type="evidence" value="ECO:0007669"/>
    <property type="project" value="UniProtKB-KW"/>
</dbReference>
<accession>A0A3S4B3J5</accession>
<dbReference type="PROSITE" id="PS50297">
    <property type="entry name" value="ANK_REP_REGION"/>
    <property type="match status" value="2"/>
</dbReference>
<evidence type="ECO:0000256" key="2">
    <source>
        <dbReference type="ARBA" id="ARBA00022737"/>
    </source>
</evidence>
<feature type="repeat" description="ANK" evidence="7">
    <location>
        <begin position="364"/>
        <end position="396"/>
    </location>
</feature>
<dbReference type="InterPro" id="IPR036887">
    <property type="entry name" value="HTH_APSES_sf"/>
</dbReference>
<dbReference type="InterPro" id="IPR018004">
    <property type="entry name" value="KilA/APSES_HTH"/>
</dbReference>
<feature type="region of interest" description="Disordered" evidence="9">
    <location>
        <begin position="109"/>
        <end position="141"/>
    </location>
</feature>
<keyword evidence="8" id="KW-0175">Coiled coil</keyword>
<feature type="region of interest" description="Disordered" evidence="9">
    <location>
        <begin position="561"/>
        <end position="620"/>
    </location>
</feature>
<dbReference type="SUPFAM" id="SSF54616">
    <property type="entry name" value="DNA-binding domain of Mlu1-box binding protein MBP1"/>
    <property type="match status" value="1"/>
</dbReference>
<evidence type="ECO:0000256" key="8">
    <source>
        <dbReference type="SAM" id="Coils"/>
    </source>
</evidence>
<dbReference type="InterPro" id="IPR036770">
    <property type="entry name" value="Ankyrin_rpt-contain_sf"/>
</dbReference>
<feature type="region of interest" description="Disordered" evidence="9">
    <location>
        <begin position="411"/>
        <end position="434"/>
    </location>
</feature>
<reference evidence="12 13" key="1">
    <citation type="submission" date="2018-04" db="EMBL/GenBank/DDBJ databases">
        <authorList>
            <person name="Huttner S."/>
            <person name="Dainat J."/>
        </authorList>
    </citation>
    <scope>NUCLEOTIDE SEQUENCE [LARGE SCALE GENOMIC DNA]</scope>
</reference>
<keyword evidence="10" id="KW-0812">Transmembrane</keyword>
<evidence type="ECO:0000313" key="13">
    <source>
        <dbReference type="Proteomes" id="UP000289323"/>
    </source>
</evidence>
<evidence type="ECO:0000256" key="1">
    <source>
        <dbReference type="ARBA" id="ARBA00004123"/>
    </source>
</evidence>
<keyword evidence="6" id="KW-0183">Conidiation</keyword>
<dbReference type="GO" id="GO:0030435">
    <property type="term" value="P:sporulation resulting in formation of a cellular spore"/>
    <property type="evidence" value="ECO:0007669"/>
    <property type="project" value="UniProtKB-KW"/>
</dbReference>
<gene>
    <name evidence="12" type="ORF">TT172_LOCUS3249</name>
</gene>
<protein>
    <submittedName>
        <fullName evidence="12">C2ea76af-bec6-4d3a-a20f-c754edbed9b6</fullName>
    </submittedName>
</protein>
<feature type="compositionally biased region" description="Polar residues" evidence="9">
    <location>
        <begin position="578"/>
        <end position="588"/>
    </location>
</feature>
<dbReference type="PANTHER" id="PTHR43828:SF15">
    <property type="entry name" value="TRANSCRIPTION FACTOR MBP1"/>
    <property type="match status" value="1"/>
</dbReference>
<dbReference type="GO" id="GO:0001228">
    <property type="term" value="F:DNA-binding transcription activator activity, RNA polymerase II-specific"/>
    <property type="evidence" value="ECO:0007669"/>
    <property type="project" value="UniProtKB-ARBA"/>
</dbReference>
<feature type="domain" description="HTH APSES-type" evidence="11">
    <location>
        <begin position="10"/>
        <end position="119"/>
    </location>
</feature>
<feature type="transmembrane region" description="Helical" evidence="10">
    <location>
        <begin position="763"/>
        <end position="782"/>
    </location>
</feature>
<keyword evidence="10" id="KW-1133">Transmembrane helix</keyword>
<evidence type="ECO:0000256" key="3">
    <source>
        <dbReference type="ARBA" id="ARBA00022969"/>
    </source>
</evidence>
<keyword evidence="10" id="KW-0472">Membrane</keyword>
<evidence type="ECO:0000256" key="5">
    <source>
        <dbReference type="ARBA" id="ARBA00023242"/>
    </source>
</evidence>
<dbReference type="Gene3D" id="3.10.260.10">
    <property type="entry name" value="Transcription regulator HTH, APSES-type DNA-binding domain"/>
    <property type="match status" value="1"/>
</dbReference>
<dbReference type="Pfam" id="PF04383">
    <property type="entry name" value="KilA-N"/>
    <property type="match status" value="1"/>
</dbReference>
<dbReference type="GO" id="GO:0003677">
    <property type="term" value="F:DNA binding"/>
    <property type="evidence" value="ECO:0007669"/>
    <property type="project" value="InterPro"/>
</dbReference>
<dbReference type="InterPro" id="IPR003163">
    <property type="entry name" value="Tscrpt_reg_HTH_APSES-type"/>
</dbReference>
<evidence type="ECO:0000256" key="6">
    <source>
        <dbReference type="ARBA" id="ARBA00023321"/>
    </source>
</evidence>
<dbReference type="InterPro" id="IPR002110">
    <property type="entry name" value="Ankyrin_rpt"/>
</dbReference>
<dbReference type="SMART" id="SM00248">
    <property type="entry name" value="ANK"/>
    <property type="match status" value="3"/>
</dbReference>
<proteinExistence type="predicted"/>
<name>A0A3S4B3J5_9PEZI</name>
<dbReference type="GO" id="GO:0033309">
    <property type="term" value="C:SBF transcription complex"/>
    <property type="evidence" value="ECO:0007669"/>
    <property type="project" value="TreeGrafter"/>
</dbReference>
<keyword evidence="4 7" id="KW-0040">ANK repeat</keyword>
<dbReference type="Pfam" id="PF00023">
    <property type="entry name" value="Ank"/>
    <property type="match status" value="2"/>
</dbReference>
<dbReference type="Gene3D" id="1.25.40.20">
    <property type="entry name" value="Ankyrin repeat-containing domain"/>
    <property type="match status" value="1"/>
</dbReference>
<evidence type="ECO:0000313" key="12">
    <source>
        <dbReference type="EMBL" id="SPQ20830.1"/>
    </source>
</evidence>
<evidence type="ECO:0000256" key="9">
    <source>
        <dbReference type="SAM" id="MobiDB-lite"/>
    </source>
</evidence>
<dbReference type="GO" id="GO:0030907">
    <property type="term" value="C:MBF transcription complex"/>
    <property type="evidence" value="ECO:0007669"/>
    <property type="project" value="TreeGrafter"/>
</dbReference>
<dbReference type="PANTHER" id="PTHR43828">
    <property type="entry name" value="ASPARAGINASE"/>
    <property type="match status" value="1"/>
</dbReference>
<dbReference type="PROSITE" id="PS51299">
    <property type="entry name" value="HTH_APSES"/>
    <property type="match status" value="1"/>
</dbReference>
<keyword evidence="2" id="KW-0677">Repeat</keyword>
<evidence type="ECO:0000256" key="10">
    <source>
        <dbReference type="SAM" id="Phobius"/>
    </source>
</evidence>
<evidence type="ECO:0000256" key="4">
    <source>
        <dbReference type="ARBA" id="ARBA00023043"/>
    </source>
</evidence>
<evidence type="ECO:0000256" key="7">
    <source>
        <dbReference type="PROSITE-ProRule" id="PRU00023"/>
    </source>
</evidence>
<feature type="transmembrane region" description="Helical" evidence="10">
    <location>
        <begin position="810"/>
        <end position="827"/>
    </location>
</feature>
<dbReference type="EMBL" id="OUUZ01000008">
    <property type="protein sequence ID" value="SPQ20830.1"/>
    <property type="molecule type" value="Genomic_DNA"/>
</dbReference>
<dbReference type="AlphaFoldDB" id="A0A3S4B3J5"/>
<comment type="subcellular location">
    <subcellularLocation>
        <location evidence="1">Nucleus</location>
    </subcellularLocation>
</comment>
<feature type="repeat" description="ANK" evidence="7">
    <location>
        <begin position="242"/>
        <end position="274"/>
    </location>
</feature>
<keyword evidence="3" id="KW-0749">Sporulation</keyword>
<keyword evidence="5" id="KW-0539">Nucleus</keyword>
<sequence>MAADHPLAGIYSATYSGIPVYEYQFGPDLKEHVMRRREDNWINATHILKAAGFDKPARTRILEREVQKEAHRKIQGGYGKYQGTWISLEQGEVLARRNNVYERLRPIFEFEPGNESPPPAPRHASRPKAPRARPAVPKWGSAAVQEEYDNADSQMNEDDTPDNLTVASASYMAEDDRYDMSHYSTGHRKRKREEMLQDLTEQQHAMYGDELLDYFLLSRNEQPAIRPDPPTNFQPDWPIDTERHTALHWASAMGDVEVIRQLKRFGANLASRNVRGETPFMRSVNFTNCYEKQTFPTVMKELFSTVDERDDSGCTVLHHAAIMKSGRVTSHSCSRYYLDNILNKLQETRSGDEFQQLLDAQDRDGNTAMHLAAMRDARKCIRALLGRGASTDIPNNQGVRAEDLIRELNASKSKTARGPPQRSSSPFAPDSQRHTAFRDAVAESDSRLPVSFRSEAANTVHSRITPLVLQKLQDLAQSYENELNEKEEAEKEARRILLNSQAELANLRTAIAELESRAEADETAAKTTAEAADIAKKVLAYYTHQNRILIQEAVKNELAGNINGDSNKGAATDKHQDQPNGETSSETQNAAAASTNPSPAPAGNTSLRSSDLEEDDDSPQARLQLATELRALLLDQRRAEQAYVDALGAVGTGDRIERYMRLLKSCLPPEEHSMLDQNLDEVIKMMEDEADADTALDGAAAAAAAADHEERDGLPLPMPASLPLPVPMPAPGSSHHHARGHAPGSAALACDCLCLFCLCDDAYVYYACALVCVSVHACVWVCFGVHACALVCFSVYACVCVYVWVHARFSVNACAWVFVWVCVWVYIRVYARFSVGACACAWVHVWVYILDIGDAGLPDIGGTIWPTAEGELWSKDDGVALPGIGGAVLPEVEAAELPDVEGAVLPEVEGAGLPDVEGAVPRLPQLLPRPEQQLLPEMLPLPETVCPRDLMVNGML</sequence>
<feature type="transmembrane region" description="Helical" evidence="10">
    <location>
        <begin position="787"/>
        <end position="804"/>
    </location>
</feature>
<evidence type="ECO:0000259" key="11">
    <source>
        <dbReference type="PROSITE" id="PS51299"/>
    </source>
</evidence>
<feature type="coiled-coil region" evidence="8">
    <location>
        <begin position="469"/>
        <end position="524"/>
    </location>
</feature>